<evidence type="ECO:0000259" key="2">
    <source>
        <dbReference type="Pfam" id="PF22685"/>
    </source>
</evidence>
<evidence type="ECO:0000313" key="4">
    <source>
        <dbReference type="Proteomes" id="UP000319160"/>
    </source>
</evidence>
<dbReference type="InterPro" id="IPR051317">
    <property type="entry name" value="Gfo/Idh/MocA_oxidoreduct"/>
</dbReference>
<dbReference type="Pfam" id="PF22685">
    <property type="entry name" value="Gal80p_C-like"/>
    <property type="match status" value="1"/>
</dbReference>
<organism evidence="3 4">
    <name type="scientific">Xylaria flabelliformis</name>
    <dbReference type="NCBI Taxonomy" id="2512241"/>
    <lineage>
        <taxon>Eukaryota</taxon>
        <taxon>Fungi</taxon>
        <taxon>Dikarya</taxon>
        <taxon>Ascomycota</taxon>
        <taxon>Pezizomycotina</taxon>
        <taxon>Sordariomycetes</taxon>
        <taxon>Xylariomycetidae</taxon>
        <taxon>Xylariales</taxon>
        <taxon>Xylariaceae</taxon>
        <taxon>Xylaria</taxon>
    </lineage>
</organism>
<evidence type="ECO:0000259" key="1">
    <source>
        <dbReference type="Pfam" id="PF01408"/>
    </source>
</evidence>
<dbReference type="GO" id="GO:0000166">
    <property type="term" value="F:nucleotide binding"/>
    <property type="evidence" value="ECO:0007669"/>
    <property type="project" value="InterPro"/>
</dbReference>
<gene>
    <name evidence="3" type="ORF">FHL15_007203</name>
</gene>
<dbReference type="AlphaFoldDB" id="A0A553HVA1"/>
<proteinExistence type="predicted"/>
<reference evidence="4" key="1">
    <citation type="submission" date="2019-06" db="EMBL/GenBank/DDBJ databases">
        <title>Draft genome sequence of the griseofulvin-producing fungus Xylaria cubensis strain G536.</title>
        <authorList>
            <person name="Mead M.E."/>
            <person name="Raja H.A."/>
            <person name="Steenwyk J.L."/>
            <person name="Knowles S.L."/>
            <person name="Oberlies N.H."/>
            <person name="Rokas A."/>
        </authorList>
    </citation>
    <scope>NUCLEOTIDE SEQUENCE [LARGE SCALE GENOMIC DNA]</scope>
    <source>
        <strain evidence="4">G536</strain>
    </source>
</reference>
<dbReference type="SUPFAM" id="SSF55347">
    <property type="entry name" value="Glyceraldehyde-3-phosphate dehydrogenase-like, C-terminal domain"/>
    <property type="match status" value="1"/>
</dbReference>
<dbReference type="InterPro" id="IPR000683">
    <property type="entry name" value="Gfo/Idh/MocA-like_OxRdtase_N"/>
</dbReference>
<dbReference type="PANTHER" id="PTHR43708:SF1">
    <property type="entry name" value="GALACTOSE_LACTOSE METABOLISM REGULATORY PROTEIN GAL80"/>
    <property type="match status" value="1"/>
</dbReference>
<dbReference type="SUPFAM" id="SSF51735">
    <property type="entry name" value="NAD(P)-binding Rossmann-fold domains"/>
    <property type="match status" value="1"/>
</dbReference>
<feature type="domain" description="Gal80p-like C-terminal" evidence="2">
    <location>
        <begin position="158"/>
        <end position="318"/>
    </location>
</feature>
<feature type="domain" description="Gfo/Idh/MocA-like oxidoreductase N-terminal" evidence="1">
    <location>
        <begin position="23"/>
        <end position="138"/>
    </location>
</feature>
<name>A0A553HVA1_9PEZI</name>
<comment type="caution">
    <text evidence="3">The sequence shown here is derived from an EMBL/GenBank/DDBJ whole genome shotgun (WGS) entry which is preliminary data.</text>
</comment>
<dbReference type="Proteomes" id="UP000319160">
    <property type="component" value="Unassembled WGS sequence"/>
</dbReference>
<dbReference type="Pfam" id="PF01408">
    <property type="entry name" value="GFO_IDH_MocA"/>
    <property type="match status" value="1"/>
</dbReference>
<dbReference type="STRING" id="2512241.A0A553HVA1"/>
<dbReference type="PANTHER" id="PTHR43708">
    <property type="entry name" value="CONSERVED EXPRESSED OXIDOREDUCTASE (EUROFUNG)"/>
    <property type="match status" value="1"/>
</dbReference>
<dbReference type="InterPro" id="IPR036291">
    <property type="entry name" value="NAD(P)-bd_dom_sf"/>
</dbReference>
<dbReference type="OrthoDB" id="446809at2759"/>
<sequence>MNKSKSRTIFLKGSTTTPMAPVIRVALIGLSASAKVNWAEQGHLPYLNSARGRSHYELVALLNSNVAAAEAARKHFNLAPTVRAYGRPEDLAADKEVDLVVCNTRVDTHVLTTAPSLAAGKAVYIEWPLAENYDAALALTGGRRVDNSIIGLQGRVSPIALKLKEVLRSGRIGRVLSSDVRAFANLGRRDSVAESVAYFTDRKVGGNHITIAYAHTVDYVHDVLGEFDGFQSRMQLQRPVLRLRDQNGVTTEREVRSDVPDFLAVHGKLAPRRRRAETDIDIADDATLSFTFRSGQQFKDTPGFIWTINGEKGEIMVTANGAYIHSDSYKDPVEIKLHDHATDEVVLIEWDWQDWQKELPRRARIVAELYERFAHWWENGKPAGELPDEREWPRLHDAVVRMDEFKELFRQYDEQRVA</sequence>
<protein>
    <submittedName>
        <fullName evidence="3">Uncharacterized protein</fullName>
    </submittedName>
</protein>
<keyword evidence="4" id="KW-1185">Reference proteome</keyword>
<dbReference type="Gene3D" id="3.40.50.720">
    <property type="entry name" value="NAD(P)-binding Rossmann-like Domain"/>
    <property type="match status" value="1"/>
</dbReference>
<accession>A0A553HVA1</accession>
<dbReference type="InterPro" id="IPR055080">
    <property type="entry name" value="Gal80p-like_C"/>
</dbReference>
<evidence type="ECO:0000313" key="3">
    <source>
        <dbReference type="EMBL" id="TRX91884.1"/>
    </source>
</evidence>
<dbReference type="Gene3D" id="3.30.360.10">
    <property type="entry name" value="Dihydrodipicolinate Reductase, domain 2"/>
    <property type="match status" value="1"/>
</dbReference>
<dbReference type="EMBL" id="VFLP01000041">
    <property type="protein sequence ID" value="TRX91884.1"/>
    <property type="molecule type" value="Genomic_DNA"/>
</dbReference>